<dbReference type="GO" id="GO:0008270">
    <property type="term" value="F:zinc ion binding"/>
    <property type="evidence" value="ECO:0007669"/>
    <property type="project" value="InterPro"/>
</dbReference>
<keyword evidence="2" id="KW-0378">Hydrolase</keyword>
<dbReference type="GO" id="GO:0003676">
    <property type="term" value="F:nucleic acid binding"/>
    <property type="evidence" value="ECO:0007669"/>
    <property type="project" value="InterPro"/>
</dbReference>
<keyword evidence="5" id="KW-1185">Reference proteome</keyword>
<reference evidence="4 5" key="1">
    <citation type="submission" date="2019-10" db="EMBL/GenBank/DDBJ databases">
        <title>Whole-genome sequence of the extremophile Heliorestis acidaminivorans DSM 24790.</title>
        <authorList>
            <person name="Kyndt J.A."/>
            <person name="Meyer T.E."/>
        </authorList>
    </citation>
    <scope>NUCLEOTIDE SEQUENCE [LARGE SCALE GENOMIC DNA]</scope>
    <source>
        <strain evidence="4 5">DSM 24790</strain>
    </source>
</reference>
<dbReference type="SMART" id="SM00910">
    <property type="entry name" value="HIRAN"/>
    <property type="match status" value="1"/>
</dbReference>
<proteinExistence type="predicted"/>
<dbReference type="EMBL" id="WBXO01000004">
    <property type="protein sequence ID" value="KAB2952950.1"/>
    <property type="molecule type" value="Genomic_DNA"/>
</dbReference>
<organism evidence="4 5">
    <name type="scientific">Heliorestis acidaminivorans</name>
    <dbReference type="NCBI Taxonomy" id="553427"/>
    <lineage>
        <taxon>Bacteria</taxon>
        <taxon>Bacillati</taxon>
        <taxon>Bacillota</taxon>
        <taxon>Clostridia</taxon>
        <taxon>Eubacteriales</taxon>
        <taxon>Heliobacteriaceae</taxon>
        <taxon>Heliorestis</taxon>
    </lineage>
</organism>
<dbReference type="InterPro" id="IPR014905">
    <property type="entry name" value="HIRAN"/>
</dbReference>
<evidence type="ECO:0000313" key="4">
    <source>
        <dbReference type="EMBL" id="KAB2952950.1"/>
    </source>
</evidence>
<dbReference type="GO" id="GO:0016818">
    <property type="term" value="F:hydrolase activity, acting on acid anhydrides, in phosphorus-containing anhydrides"/>
    <property type="evidence" value="ECO:0007669"/>
    <property type="project" value="InterPro"/>
</dbReference>
<evidence type="ECO:0000256" key="1">
    <source>
        <dbReference type="ARBA" id="ARBA00022723"/>
    </source>
</evidence>
<gene>
    <name evidence="4" type="ORF">F9B85_06690</name>
</gene>
<name>A0A6I0EXE3_9FIRM</name>
<evidence type="ECO:0000259" key="3">
    <source>
        <dbReference type="SMART" id="SM00910"/>
    </source>
</evidence>
<keyword evidence="1" id="KW-0479">Metal-binding</keyword>
<dbReference type="AlphaFoldDB" id="A0A6I0EXE3"/>
<accession>A0A6I0EXE3</accession>
<evidence type="ECO:0000313" key="5">
    <source>
        <dbReference type="Proteomes" id="UP000468766"/>
    </source>
</evidence>
<feature type="domain" description="HIRAN" evidence="3">
    <location>
        <begin position="159"/>
        <end position="259"/>
    </location>
</feature>
<evidence type="ECO:0000256" key="2">
    <source>
        <dbReference type="ARBA" id="ARBA00022801"/>
    </source>
</evidence>
<dbReference type="OrthoDB" id="46144at2"/>
<dbReference type="Pfam" id="PF08797">
    <property type="entry name" value="HIRAN"/>
    <property type="match status" value="1"/>
</dbReference>
<comment type="caution">
    <text evidence="4">The sequence shown here is derived from an EMBL/GenBank/DDBJ whole genome shotgun (WGS) entry which is preliminary data.</text>
</comment>
<sequence length="279" mass="32259">MAISDNSLSNKENYRVGSIVKGVSYILSNSEVLWLAWQNPRSRQYYHVGTLTLKNDQYTFTYTWFEKEENRKLEHALQDGYSLHPSFPDIQRLYISHKLFPAFDRRLPSIDRVDFDSILTDLGLTNNCSKMDLLRRTRGRIANDTYSFEEPIFIDDNGNTLITCFAHGMRHQKLPSDWQKYLSINDSVYLMQEPENPKDPKAIAIYTHSGLCLGYVPAFYTVALNSLLNQGAKITAYIEYVNEKATAHWWVKIKCISTPFSIEENANQETKRMLSSVLS</sequence>
<dbReference type="Gene3D" id="3.30.70.2330">
    <property type="match status" value="1"/>
</dbReference>
<dbReference type="Proteomes" id="UP000468766">
    <property type="component" value="Unassembled WGS sequence"/>
</dbReference>
<protein>
    <recommendedName>
        <fullName evidence="3">HIRAN domain-containing protein</fullName>
    </recommendedName>
</protein>